<sequence length="936" mass="107038">MNSTSSISANVNNIPTLNGTNFKKWKEHVIIVLGCMDLDYALREDRPADLTSVNTAEQRIANRFATNEKVETSTILSKLVSMRYKGKENIREYILKMSNLVTRLKALKLELSEDILVHLVLISLPTQFNPFKISYNTQKEKWTLNELIAQCVQEEERLKQEKIESAHLVSTSQGYGTSKKRKRDNKGKQTAFSGASKQKVQKKQDKEITCFFCMKAGHMKKTCTKYAAWCEKKSTLLNLVYSEINLAIMPIDTWWIDTGATTHISVTMQGCLRSRMPIDGERYIYVGNGNKAAVKVIGLFRLQLDSGFCIECIKGKQTNVRKKDVNRCGDVLELIHTDICGPFPTPSWNGQQYFITFIDDYSRYDYLYLIHEKSQSLDVFKNFKAEVENQLSKKIKAVRSNRGGEYYGRYDGFGEQHPRPFAKYLMECGIVPQYTLPGTSSQNGVAERRNRTLKDMVRSMISHSTLLKSLWGIKTTIYILNRVPSKAVAKTPYELWTSKKPSIRHLHVWGCPTEARPYKPNEKKLDSRTMSCYFVGYSKRSRGFKFYDPSTRSFFETGNAKFIEDVELSGRESLRKVVFEEESVSIPIIATGHGHIMFDNTIQNVQPITEIEDTPEIPPTQVEEPVQVHEEVTQEPQVQVPLRRSTRERRSTISDDYVVYLQEHEFDMSLEDDPISVSQVKQSFDSEKWIEAMKDEMKSMKDNGNIIRYKARLIAKGFTQKEGIDYKETFSPVSSKDSFRIIMALVAHYDLELHQMDVKTAFLNGNIDETIYMVQPENFVSNDSKQLGLFKRYTWAITKSYINKVLSRFGMSNCAPGDTPVAKGDKFSLHQCPKNELEKKDMGRFPYASAVGSLMYAQVCMRPDIAYIVGMLGRYLSNPSMDHWKKAKRVMRSTSGYIFMLAGGAVSWKSLKQTLIASSTMEAKFIACYEASNHGI</sequence>
<evidence type="ECO:0000313" key="8">
    <source>
        <dbReference type="Proteomes" id="UP000288805"/>
    </source>
</evidence>
<dbReference type="PANTHER" id="PTHR42648:SF28">
    <property type="entry name" value="TRANSPOSON-ENCODED PROTEIN WITH RIBONUCLEASE H-LIKE AND RETROVIRUS ZINC FINGER-LIKE DOMAINS"/>
    <property type="match status" value="1"/>
</dbReference>
<dbReference type="CDD" id="cd09272">
    <property type="entry name" value="RNase_HI_RT_Ty1"/>
    <property type="match status" value="1"/>
</dbReference>
<dbReference type="SUPFAM" id="SSF53098">
    <property type="entry name" value="Ribonuclease H-like"/>
    <property type="match status" value="1"/>
</dbReference>
<dbReference type="InterPro" id="IPR036397">
    <property type="entry name" value="RNaseH_sf"/>
</dbReference>
<dbReference type="EMBL" id="QGNW01001582">
    <property type="protein sequence ID" value="RVW36125.1"/>
    <property type="molecule type" value="Genomic_DNA"/>
</dbReference>
<dbReference type="InterPro" id="IPR057670">
    <property type="entry name" value="SH3_retrovirus"/>
</dbReference>
<feature type="domain" description="CCHC-type" evidence="5">
    <location>
        <begin position="210"/>
        <end position="225"/>
    </location>
</feature>
<dbReference type="GO" id="GO:0003676">
    <property type="term" value="F:nucleic acid binding"/>
    <property type="evidence" value="ECO:0007669"/>
    <property type="project" value="InterPro"/>
</dbReference>
<dbReference type="PANTHER" id="PTHR42648">
    <property type="entry name" value="TRANSPOSASE, PUTATIVE-RELATED"/>
    <property type="match status" value="1"/>
</dbReference>
<evidence type="ECO:0000313" key="7">
    <source>
        <dbReference type="EMBL" id="RVW36125.1"/>
    </source>
</evidence>
<evidence type="ECO:0000256" key="2">
    <source>
        <dbReference type="ARBA" id="ARBA00022801"/>
    </source>
</evidence>
<feature type="compositionally biased region" description="Polar residues" evidence="4">
    <location>
        <begin position="188"/>
        <end position="198"/>
    </location>
</feature>
<evidence type="ECO:0000259" key="5">
    <source>
        <dbReference type="PROSITE" id="PS50158"/>
    </source>
</evidence>
<proteinExistence type="predicted"/>
<dbReference type="InterPro" id="IPR001584">
    <property type="entry name" value="Integrase_cat-core"/>
</dbReference>
<evidence type="ECO:0000256" key="3">
    <source>
        <dbReference type="PROSITE-ProRule" id="PRU00047"/>
    </source>
</evidence>
<dbReference type="InterPro" id="IPR013103">
    <property type="entry name" value="RVT_2"/>
</dbReference>
<reference evidence="7 8" key="1">
    <citation type="journal article" date="2018" name="PLoS Genet.">
        <title>Population sequencing reveals clonal diversity and ancestral inbreeding in the grapevine cultivar Chardonnay.</title>
        <authorList>
            <person name="Roach M.J."/>
            <person name="Johnson D.L."/>
            <person name="Bohlmann J."/>
            <person name="van Vuuren H.J."/>
            <person name="Jones S.J."/>
            <person name="Pretorius I.S."/>
            <person name="Schmidt S.A."/>
            <person name="Borneman A.R."/>
        </authorList>
    </citation>
    <scope>NUCLEOTIDE SEQUENCE [LARGE SCALE GENOMIC DNA]</scope>
    <source>
        <strain evidence="8">cv. Chardonnay</strain>
        <tissue evidence="7">Leaf</tissue>
    </source>
</reference>
<keyword evidence="1" id="KW-0479">Metal-binding</keyword>
<dbReference type="GO" id="GO:0015074">
    <property type="term" value="P:DNA integration"/>
    <property type="evidence" value="ECO:0007669"/>
    <property type="project" value="InterPro"/>
</dbReference>
<organism evidence="7 8">
    <name type="scientific">Vitis vinifera</name>
    <name type="common">Grape</name>
    <dbReference type="NCBI Taxonomy" id="29760"/>
    <lineage>
        <taxon>Eukaryota</taxon>
        <taxon>Viridiplantae</taxon>
        <taxon>Streptophyta</taxon>
        <taxon>Embryophyta</taxon>
        <taxon>Tracheophyta</taxon>
        <taxon>Spermatophyta</taxon>
        <taxon>Magnoliopsida</taxon>
        <taxon>eudicotyledons</taxon>
        <taxon>Gunneridae</taxon>
        <taxon>Pentapetalae</taxon>
        <taxon>rosids</taxon>
        <taxon>Vitales</taxon>
        <taxon>Vitaceae</taxon>
        <taxon>Viteae</taxon>
        <taxon>Vitis</taxon>
    </lineage>
</organism>
<evidence type="ECO:0000259" key="6">
    <source>
        <dbReference type="PROSITE" id="PS50994"/>
    </source>
</evidence>
<evidence type="ECO:0000256" key="4">
    <source>
        <dbReference type="SAM" id="MobiDB-lite"/>
    </source>
</evidence>
<feature type="region of interest" description="Disordered" evidence="4">
    <location>
        <begin position="170"/>
        <end position="198"/>
    </location>
</feature>
<evidence type="ECO:0000256" key="1">
    <source>
        <dbReference type="ARBA" id="ARBA00022723"/>
    </source>
</evidence>
<dbReference type="Pfam" id="PF25597">
    <property type="entry name" value="SH3_retrovirus"/>
    <property type="match status" value="1"/>
</dbReference>
<comment type="caution">
    <text evidence="7">The sequence shown here is derived from an EMBL/GenBank/DDBJ whole genome shotgun (WGS) entry which is preliminary data.</text>
</comment>
<keyword evidence="2" id="KW-0378">Hydrolase</keyword>
<dbReference type="PROSITE" id="PS50994">
    <property type="entry name" value="INTEGRASE"/>
    <property type="match status" value="1"/>
</dbReference>
<dbReference type="Pfam" id="PF07727">
    <property type="entry name" value="RVT_2"/>
    <property type="match status" value="1"/>
</dbReference>
<protein>
    <submittedName>
        <fullName evidence="7">Retrovirus-related Pol polyprotein from transposon TNT 1-94</fullName>
    </submittedName>
</protein>
<dbReference type="InterPro" id="IPR001878">
    <property type="entry name" value="Znf_CCHC"/>
</dbReference>
<accession>A0A438DKW8</accession>
<dbReference type="PROSITE" id="PS50158">
    <property type="entry name" value="ZF_CCHC"/>
    <property type="match status" value="1"/>
</dbReference>
<keyword evidence="3" id="KW-0862">Zinc</keyword>
<dbReference type="AlphaFoldDB" id="A0A438DKW8"/>
<dbReference type="GO" id="GO:0016787">
    <property type="term" value="F:hydrolase activity"/>
    <property type="evidence" value="ECO:0007669"/>
    <property type="project" value="UniProtKB-KW"/>
</dbReference>
<dbReference type="InterPro" id="IPR012337">
    <property type="entry name" value="RNaseH-like_sf"/>
</dbReference>
<dbReference type="Proteomes" id="UP000288805">
    <property type="component" value="Unassembled WGS sequence"/>
</dbReference>
<keyword evidence="3" id="KW-0863">Zinc-finger</keyword>
<dbReference type="InterPro" id="IPR039537">
    <property type="entry name" value="Retrotran_Ty1/copia-like"/>
</dbReference>
<dbReference type="Pfam" id="PF14223">
    <property type="entry name" value="Retrotran_gag_2"/>
    <property type="match status" value="1"/>
</dbReference>
<dbReference type="Gene3D" id="3.30.420.10">
    <property type="entry name" value="Ribonuclease H-like superfamily/Ribonuclease H"/>
    <property type="match status" value="1"/>
</dbReference>
<gene>
    <name evidence="7" type="primary">POLX_1980</name>
    <name evidence="7" type="ORF">CK203_079634</name>
</gene>
<feature type="domain" description="Integrase catalytic" evidence="6">
    <location>
        <begin position="323"/>
        <end position="500"/>
    </location>
</feature>
<dbReference type="GO" id="GO:0008270">
    <property type="term" value="F:zinc ion binding"/>
    <property type="evidence" value="ECO:0007669"/>
    <property type="project" value="UniProtKB-KW"/>
</dbReference>
<name>A0A438DKW8_VITVI</name>